<gene>
    <name evidence="1" type="ORF">N7492_002946</name>
</gene>
<comment type="caution">
    <text evidence="1">The sequence shown here is derived from an EMBL/GenBank/DDBJ whole genome shotgun (WGS) entry which is preliminary data.</text>
</comment>
<reference evidence="1" key="2">
    <citation type="journal article" date="2023" name="IMA Fungus">
        <title>Comparative genomic study of the Penicillium genus elucidates a diverse pangenome and 15 lateral gene transfer events.</title>
        <authorList>
            <person name="Petersen C."/>
            <person name="Sorensen T."/>
            <person name="Nielsen M.R."/>
            <person name="Sondergaard T.E."/>
            <person name="Sorensen J.L."/>
            <person name="Fitzpatrick D.A."/>
            <person name="Frisvad J.C."/>
            <person name="Nielsen K.L."/>
        </authorList>
    </citation>
    <scope>NUCLEOTIDE SEQUENCE</scope>
    <source>
        <strain evidence="1">IBT 21917</strain>
    </source>
</reference>
<accession>A0A9W9IMA2</accession>
<organism evidence="1 2">
    <name type="scientific">Penicillium capsulatum</name>
    <dbReference type="NCBI Taxonomy" id="69766"/>
    <lineage>
        <taxon>Eukaryota</taxon>
        <taxon>Fungi</taxon>
        <taxon>Dikarya</taxon>
        <taxon>Ascomycota</taxon>
        <taxon>Pezizomycotina</taxon>
        <taxon>Eurotiomycetes</taxon>
        <taxon>Eurotiomycetidae</taxon>
        <taxon>Eurotiales</taxon>
        <taxon>Aspergillaceae</taxon>
        <taxon>Penicillium</taxon>
    </lineage>
</organism>
<protein>
    <submittedName>
        <fullName evidence="1">Uncharacterized protein</fullName>
    </submittedName>
</protein>
<evidence type="ECO:0000313" key="2">
    <source>
        <dbReference type="Proteomes" id="UP001146351"/>
    </source>
</evidence>
<name>A0A9W9IMA2_9EURO</name>
<dbReference type="Proteomes" id="UP001146351">
    <property type="component" value="Unassembled WGS sequence"/>
</dbReference>
<evidence type="ECO:0000313" key="1">
    <source>
        <dbReference type="EMBL" id="KAJ5179736.1"/>
    </source>
</evidence>
<sequence length="79" mass="9054">MAIPTIIFFLDIVSPKRVVGKRPGLSTQGKKQWGRTRVSTSIMFFPGPISYRRVDTASRRPRIPVHDLTAREPDFELTR</sequence>
<proteinExistence type="predicted"/>
<dbReference type="EMBL" id="JAPQKO010000002">
    <property type="protein sequence ID" value="KAJ5179736.1"/>
    <property type="molecule type" value="Genomic_DNA"/>
</dbReference>
<dbReference type="AlphaFoldDB" id="A0A9W9IMA2"/>
<keyword evidence="2" id="KW-1185">Reference proteome</keyword>
<reference evidence="1" key="1">
    <citation type="submission" date="2022-11" db="EMBL/GenBank/DDBJ databases">
        <authorList>
            <person name="Petersen C."/>
        </authorList>
    </citation>
    <scope>NUCLEOTIDE SEQUENCE</scope>
    <source>
        <strain evidence="1">IBT 21917</strain>
    </source>
</reference>